<feature type="compositionally biased region" description="Acidic residues" evidence="1">
    <location>
        <begin position="120"/>
        <end position="131"/>
    </location>
</feature>
<feature type="region of interest" description="Disordered" evidence="1">
    <location>
        <begin position="43"/>
        <end position="131"/>
    </location>
</feature>
<dbReference type="HOGENOM" id="CLU_1932677_0_0_1"/>
<feature type="compositionally biased region" description="Basic and acidic residues" evidence="1">
    <location>
        <begin position="94"/>
        <end position="104"/>
    </location>
</feature>
<sequence>VGLKNIDLAQSSPLSSPTDINMPGHMQLAKDQELAAALEAMEGRAKMPSVPRAALAATHASSSRQKSKGSVSSGSARSSAVATSSVSTSKRQRRDTLLKSPDNKKKPRQFNSMDLSVEMSNDDDIDVLPDM</sequence>
<feature type="compositionally biased region" description="Low complexity" evidence="1">
    <location>
        <begin position="61"/>
        <end position="89"/>
    </location>
</feature>
<keyword evidence="3" id="KW-1185">Reference proteome</keyword>
<dbReference type="Proteomes" id="UP000054485">
    <property type="component" value="Unassembled WGS sequence"/>
</dbReference>
<evidence type="ECO:0000313" key="2">
    <source>
        <dbReference type="EMBL" id="KIK31477.1"/>
    </source>
</evidence>
<name>A0A0D0AB76_9AGAM</name>
<protein>
    <submittedName>
        <fullName evidence="2">Uncharacterized protein</fullName>
    </submittedName>
</protein>
<reference evidence="2 3" key="1">
    <citation type="submission" date="2014-04" db="EMBL/GenBank/DDBJ databases">
        <authorList>
            <consortium name="DOE Joint Genome Institute"/>
            <person name="Kuo A."/>
            <person name="Ruytinx J."/>
            <person name="Rineau F."/>
            <person name="Colpaert J."/>
            <person name="Kohler A."/>
            <person name="Nagy L.G."/>
            <person name="Floudas D."/>
            <person name="Copeland A."/>
            <person name="Barry K.W."/>
            <person name="Cichocki N."/>
            <person name="Veneault-Fourrey C."/>
            <person name="LaButti K."/>
            <person name="Lindquist E.A."/>
            <person name="Lipzen A."/>
            <person name="Lundell T."/>
            <person name="Morin E."/>
            <person name="Murat C."/>
            <person name="Sun H."/>
            <person name="Tunlid A."/>
            <person name="Henrissat B."/>
            <person name="Grigoriev I.V."/>
            <person name="Hibbett D.S."/>
            <person name="Martin F."/>
            <person name="Nordberg H.P."/>
            <person name="Cantor M.N."/>
            <person name="Hua S.X."/>
        </authorList>
    </citation>
    <scope>NUCLEOTIDE SEQUENCE [LARGE SCALE GENOMIC DNA]</scope>
    <source>
        <strain evidence="2 3">UH-Slu-Lm8-n1</strain>
    </source>
</reference>
<gene>
    <name evidence="2" type="ORF">CY34DRAFT_111364</name>
</gene>
<dbReference type="EMBL" id="KN836958">
    <property type="protein sequence ID" value="KIK31477.1"/>
    <property type="molecule type" value="Genomic_DNA"/>
</dbReference>
<reference evidence="3" key="2">
    <citation type="submission" date="2015-01" db="EMBL/GenBank/DDBJ databases">
        <title>Evolutionary Origins and Diversification of the Mycorrhizal Mutualists.</title>
        <authorList>
            <consortium name="DOE Joint Genome Institute"/>
            <consortium name="Mycorrhizal Genomics Consortium"/>
            <person name="Kohler A."/>
            <person name="Kuo A."/>
            <person name="Nagy L.G."/>
            <person name="Floudas D."/>
            <person name="Copeland A."/>
            <person name="Barry K.W."/>
            <person name="Cichocki N."/>
            <person name="Veneault-Fourrey C."/>
            <person name="LaButti K."/>
            <person name="Lindquist E.A."/>
            <person name="Lipzen A."/>
            <person name="Lundell T."/>
            <person name="Morin E."/>
            <person name="Murat C."/>
            <person name="Riley R."/>
            <person name="Ohm R."/>
            <person name="Sun H."/>
            <person name="Tunlid A."/>
            <person name="Henrissat B."/>
            <person name="Grigoriev I.V."/>
            <person name="Hibbett D.S."/>
            <person name="Martin F."/>
        </authorList>
    </citation>
    <scope>NUCLEOTIDE SEQUENCE [LARGE SCALE GENOMIC DNA]</scope>
    <source>
        <strain evidence="3">UH-Slu-Lm8-n1</strain>
    </source>
</reference>
<feature type="region of interest" description="Disordered" evidence="1">
    <location>
        <begin position="1"/>
        <end position="25"/>
    </location>
</feature>
<proteinExistence type="predicted"/>
<evidence type="ECO:0000256" key="1">
    <source>
        <dbReference type="SAM" id="MobiDB-lite"/>
    </source>
</evidence>
<dbReference type="InParanoid" id="A0A0D0AB76"/>
<dbReference type="AlphaFoldDB" id="A0A0D0AB76"/>
<organism evidence="2 3">
    <name type="scientific">Suillus luteus UH-Slu-Lm8-n1</name>
    <dbReference type="NCBI Taxonomy" id="930992"/>
    <lineage>
        <taxon>Eukaryota</taxon>
        <taxon>Fungi</taxon>
        <taxon>Dikarya</taxon>
        <taxon>Basidiomycota</taxon>
        <taxon>Agaricomycotina</taxon>
        <taxon>Agaricomycetes</taxon>
        <taxon>Agaricomycetidae</taxon>
        <taxon>Boletales</taxon>
        <taxon>Suillineae</taxon>
        <taxon>Suillaceae</taxon>
        <taxon>Suillus</taxon>
    </lineage>
</organism>
<accession>A0A0D0AB76</accession>
<evidence type="ECO:0000313" key="3">
    <source>
        <dbReference type="Proteomes" id="UP000054485"/>
    </source>
</evidence>
<feature type="compositionally biased region" description="Polar residues" evidence="1">
    <location>
        <begin position="8"/>
        <end position="19"/>
    </location>
</feature>
<feature type="non-terminal residue" evidence="2">
    <location>
        <position position="131"/>
    </location>
</feature>